<comment type="caution">
    <text evidence="1">The sequence shown here is derived from an EMBL/GenBank/DDBJ whole genome shotgun (WGS) entry which is preliminary data.</text>
</comment>
<dbReference type="Proteomes" id="UP001488838">
    <property type="component" value="Unassembled WGS sequence"/>
</dbReference>
<name>A0AAW0ITM6_MYOGA</name>
<dbReference type="AlphaFoldDB" id="A0AAW0ITM6"/>
<gene>
    <name evidence="1" type="ORF">U0070_018611</name>
</gene>
<evidence type="ECO:0000313" key="2">
    <source>
        <dbReference type="Proteomes" id="UP001488838"/>
    </source>
</evidence>
<dbReference type="EMBL" id="JBBHLL010000093">
    <property type="protein sequence ID" value="KAK7817647.1"/>
    <property type="molecule type" value="Genomic_DNA"/>
</dbReference>
<reference evidence="1 2" key="1">
    <citation type="journal article" date="2023" name="bioRxiv">
        <title>Conserved and derived expression patterns and positive selection on dental genes reveal complex evolutionary context of ever-growing rodent molars.</title>
        <authorList>
            <person name="Calamari Z.T."/>
            <person name="Song A."/>
            <person name="Cohen E."/>
            <person name="Akter M."/>
            <person name="Roy R.D."/>
            <person name="Hallikas O."/>
            <person name="Christensen M.M."/>
            <person name="Li P."/>
            <person name="Marangoni P."/>
            <person name="Jernvall J."/>
            <person name="Klein O.D."/>
        </authorList>
    </citation>
    <scope>NUCLEOTIDE SEQUENCE [LARGE SCALE GENOMIC DNA]</scope>
    <source>
        <strain evidence="1">V071</strain>
    </source>
</reference>
<organism evidence="1 2">
    <name type="scientific">Myodes glareolus</name>
    <name type="common">Bank vole</name>
    <name type="synonym">Clethrionomys glareolus</name>
    <dbReference type="NCBI Taxonomy" id="447135"/>
    <lineage>
        <taxon>Eukaryota</taxon>
        <taxon>Metazoa</taxon>
        <taxon>Chordata</taxon>
        <taxon>Craniata</taxon>
        <taxon>Vertebrata</taxon>
        <taxon>Euteleostomi</taxon>
        <taxon>Mammalia</taxon>
        <taxon>Eutheria</taxon>
        <taxon>Euarchontoglires</taxon>
        <taxon>Glires</taxon>
        <taxon>Rodentia</taxon>
        <taxon>Myomorpha</taxon>
        <taxon>Muroidea</taxon>
        <taxon>Cricetidae</taxon>
        <taxon>Arvicolinae</taxon>
        <taxon>Myodes</taxon>
    </lineage>
</organism>
<feature type="non-terminal residue" evidence="1">
    <location>
        <position position="297"/>
    </location>
</feature>
<proteinExistence type="predicted"/>
<protein>
    <submittedName>
        <fullName evidence="1">Uncharacterized protein</fullName>
    </submittedName>
</protein>
<keyword evidence="2" id="KW-1185">Reference proteome</keyword>
<accession>A0AAW0ITM6</accession>
<evidence type="ECO:0000313" key="1">
    <source>
        <dbReference type="EMBL" id="KAK7817647.1"/>
    </source>
</evidence>
<sequence length="297" mass="32617">MVVLWTTSERYYGTKAQNLLEKELVLVGSNPCPRVQPVGFEPIHKSHITLPAPAPDHTGGYKLAIATFEGIKNKFGVYLLLFKPSASTSEGCSIGTRLVEDFLAQSPGNSVGLANIVPPVASPHRDNGKLGQDDGSGYLLGALNTETYVTILYIREPRGLDLGHHDLGSSDHCRILWGSRQGLLILGPRVLWALQLQSESLVASTVEHKQLLLQVRSEVAALPVTGGLILIWRQYRLANVIQKKSLDSSSEGLRRSERSGEENQAEEEEELEYLICSHRNFKDVNDTGLDIDLVEIG</sequence>